<comment type="caution">
    <text evidence="2">The sequence shown here is derived from an EMBL/GenBank/DDBJ whole genome shotgun (WGS) entry which is preliminary data.</text>
</comment>
<feature type="region of interest" description="Disordered" evidence="1">
    <location>
        <begin position="1"/>
        <end position="30"/>
    </location>
</feature>
<name>A0ABD0JIN0_9CAEN</name>
<protein>
    <submittedName>
        <fullName evidence="2">Uncharacterized protein</fullName>
    </submittedName>
</protein>
<organism evidence="2 3">
    <name type="scientific">Batillaria attramentaria</name>
    <dbReference type="NCBI Taxonomy" id="370345"/>
    <lineage>
        <taxon>Eukaryota</taxon>
        <taxon>Metazoa</taxon>
        <taxon>Spiralia</taxon>
        <taxon>Lophotrochozoa</taxon>
        <taxon>Mollusca</taxon>
        <taxon>Gastropoda</taxon>
        <taxon>Caenogastropoda</taxon>
        <taxon>Sorbeoconcha</taxon>
        <taxon>Cerithioidea</taxon>
        <taxon>Batillariidae</taxon>
        <taxon>Batillaria</taxon>
    </lineage>
</organism>
<gene>
    <name evidence="2" type="ORF">BaRGS_00033953</name>
</gene>
<evidence type="ECO:0000256" key="1">
    <source>
        <dbReference type="SAM" id="MobiDB-lite"/>
    </source>
</evidence>
<dbReference type="EMBL" id="JACVVK020000424">
    <property type="protein sequence ID" value="KAK7474815.1"/>
    <property type="molecule type" value="Genomic_DNA"/>
</dbReference>
<sequence>MARLLGLGKSRHEQNVTENSSDKTRTGAKGEAFQACKNKAGALSDRRLVSRKEELSAALFFNTMACNACTRSRRRTTLAPPRCVW</sequence>
<dbReference type="Proteomes" id="UP001519460">
    <property type="component" value="Unassembled WGS sequence"/>
</dbReference>
<evidence type="ECO:0000313" key="2">
    <source>
        <dbReference type="EMBL" id="KAK7474815.1"/>
    </source>
</evidence>
<dbReference type="AlphaFoldDB" id="A0ABD0JIN0"/>
<keyword evidence="3" id="KW-1185">Reference proteome</keyword>
<proteinExistence type="predicted"/>
<accession>A0ABD0JIN0</accession>
<reference evidence="2 3" key="1">
    <citation type="journal article" date="2023" name="Sci. Data">
        <title>Genome assembly of the Korean intertidal mud-creeper Batillaria attramentaria.</title>
        <authorList>
            <person name="Patra A.K."/>
            <person name="Ho P.T."/>
            <person name="Jun S."/>
            <person name="Lee S.J."/>
            <person name="Kim Y."/>
            <person name="Won Y.J."/>
        </authorList>
    </citation>
    <scope>NUCLEOTIDE SEQUENCE [LARGE SCALE GENOMIC DNA]</scope>
    <source>
        <strain evidence="2">Wonlab-2016</strain>
    </source>
</reference>
<evidence type="ECO:0000313" key="3">
    <source>
        <dbReference type="Proteomes" id="UP001519460"/>
    </source>
</evidence>
<feature type="compositionally biased region" description="Basic and acidic residues" evidence="1">
    <location>
        <begin position="10"/>
        <end position="25"/>
    </location>
</feature>